<evidence type="ECO:0000256" key="1">
    <source>
        <dbReference type="ARBA" id="ARBA00022596"/>
    </source>
</evidence>
<evidence type="ECO:0000256" key="3">
    <source>
        <dbReference type="ARBA" id="ARBA00022833"/>
    </source>
</evidence>
<keyword evidence="3 4" id="KW-0862">Zinc</keyword>
<dbReference type="HAMAP" id="MF_00213">
    <property type="entry name" value="HypA_HybF"/>
    <property type="match status" value="1"/>
</dbReference>
<feature type="binding site" evidence="4">
    <location>
        <position position="92"/>
    </location>
    <ligand>
        <name>Zn(2+)</name>
        <dbReference type="ChEBI" id="CHEBI:29105"/>
    </ligand>
</feature>
<evidence type="ECO:0000313" key="5">
    <source>
        <dbReference type="EMBL" id="PYZ94805.1"/>
    </source>
</evidence>
<dbReference type="PIRSF" id="PIRSF004761">
    <property type="entry name" value="Hydrgn_mat_HypA"/>
    <property type="match status" value="1"/>
</dbReference>
<accession>A0A323TYZ8</accession>
<feature type="binding site" evidence="4">
    <location>
        <position position="76"/>
    </location>
    <ligand>
        <name>Zn(2+)</name>
        <dbReference type="ChEBI" id="CHEBI:29105"/>
    </ligand>
</feature>
<comment type="function">
    <text evidence="4">Involved in the maturation of [NiFe] hydrogenases. Required for nickel insertion into the metal center of the hydrogenase.</text>
</comment>
<dbReference type="Pfam" id="PF01155">
    <property type="entry name" value="HypA"/>
    <property type="match status" value="1"/>
</dbReference>
<dbReference type="GO" id="GO:0051604">
    <property type="term" value="P:protein maturation"/>
    <property type="evidence" value="ECO:0007669"/>
    <property type="project" value="InterPro"/>
</dbReference>
<dbReference type="Proteomes" id="UP000248214">
    <property type="component" value="Unassembled WGS sequence"/>
</dbReference>
<reference evidence="5 6" key="1">
    <citation type="submission" date="2017-10" db="EMBL/GenBank/DDBJ databases">
        <title>Bacillus sp. nov., a halophilic bacterium isolated from a Keqin Lake.</title>
        <authorList>
            <person name="Wang H."/>
        </authorList>
    </citation>
    <scope>NUCLEOTIDE SEQUENCE [LARGE SCALE GENOMIC DNA]</scope>
    <source>
        <strain evidence="5 6">KQ-12</strain>
    </source>
</reference>
<comment type="similarity">
    <text evidence="4">Belongs to the HypA/HybF family.</text>
</comment>
<evidence type="ECO:0000256" key="4">
    <source>
        <dbReference type="HAMAP-Rule" id="MF_00213"/>
    </source>
</evidence>
<dbReference type="RefSeq" id="WP_110608439.1">
    <property type="nucleotide sequence ID" value="NZ_PDOD01000001.1"/>
</dbReference>
<comment type="caution">
    <text evidence="5">The sequence shown here is derived from an EMBL/GenBank/DDBJ whole genome shotgun (WGS) entry which is preliminary data.</text>
</comment>
<keyword evidence="6" id="KW-1185">Reference proteome</keyword>
<dbReference type="InterPro" id="IPR000688">
    <property type="entry name" value="HypA/HybF"/>
</dbReference>
<dbReference type="PANTHER" id="PTHR34535">
    <property type="entry name" value="HYDROGENASE MATURATION FACTOR HYPA"/>
    <property type="match status" value="1"/>
</dbReference>
<name>A0A323TYZ8_9BACI</name>
<feature type="binding site" evidence="4">
    <location>
        <position position="2"/>
    </location>
    <ligand>
        <name>Ni(2+)</name>
        <dbReference type="ChEBI" id="CHEBI:49786"/>
    </ligand>
</feature>
<dbReference type="GO" id="GO:0016151">
    <property type="term" value="F:nickel cation binding"/>
    <property type="evidence" value="ECO:0007669"/>
    <property type="project" value="UniProtKB-UniRule"/>
</dbReference>
<feature type="binding site" evidence="4">
    <location>
        <position position="79"/>
    </location>
    <ligand>
        <name>Zn(2+)</name>
        <dbReference type="ChEBI" id="CHEBI:29105"/>
    </ligand>
</feature>
<evidence type="ECO:0000256" key="2">
    <source>
        <dbReference type="ARBA" id="ARBA00022723"/>
    </source>
</evidence>
<gene>
    <name evidence="4" type="primary">hypA</name>
    <name evidence="5" type="ORF">CR194_04560</name>
</gene>
<dbReference type="Gene3D" id="3.30.2320.80">
    <property type="match status" value="1"/>
</dbReference>
<feature type="binding site" evidence="4">
    <location>
        <position position="95"/>
    </location>
    <ligand>
        <name>Zn(2+)</name>
        <dbReference type="ChEBI" id="CHEBI:29105"/>
    </ligand>
</feature>
<organism evidence="5 6">
    <name type="scientific">Salipaludibacillus keqinensis</name>
    <dbReference type="NCBI Taxonomy" id="2045207"/>
    <lineage>
        <taxon>Bacteria</taxon>
        <taxon>Bacillati</taxon>
        <taxon>Bacillota</taxon>
        <taxon>Bacilli</taxon>
        <taxon>Bacillales</taxon>
        <taxon>Bacillaceae</taxon>
    </lineage>
</organism>
<protein>
    <recommendedName>
        <fullName evidence="4">Hydrogenase maturation factor HypA</fullName>
    </recommendedName>
</protein>
<dbReference type="PANTHER" id="PTHR34535:SF3">
    <property type="entry name" value="HYDROGENASE MATURATION FACTOR HYPA"/>
    <property type="match status" value="1"/>
</dbReference>
<keyword evidence="2 4" id="KW-0479">Metal-binding</keyword>
<evidence type="ECO:0000313" key="6">
    <source>
        <dbReference type="Proteomes" id="UP000248214"/>
    </source>
</evidence>
<dbReference type="GO" id="GO:0008270">
    <property type="term" value="F:zinc ion binding"/>
    <property type="evidence" value="ECO:0007669"/>
    <property type="project" value="UniProtKB-UniRule"/>
</dbReference>
<dbReference type="OrthoDB" id="9800361at2"/>
<keyword evidence="1 4" id="KW-0533">Nickel</keyword>
<sequence>MHEMSLVAEVIKLVSEDANERGIVKVTSLVVIVGDLSNVLPEAFEMAFFYLRKQSRGVVDKQTELHLIREEAKAKCHACAQEFVPDYRIALCPVCQLPQSELISGETFRVESYEGCDAK</sequence>
<dbReference type="AlphaFoldDB" id="A0A323TYZ8"/>
<dbReference type="EMBL" id="PDOD01000001">
    <property type="protein sequence ID" value="PYZ94805.1"/>
    <property type="molecule type" value="Genomic_DNA"/>
</dbReference>
<proteinExistence type="inferred from homology"/>